<protein>
    <submittedName>
        <fullName evidence="2">Uncharacterized protein</fullName>
    </submittedName>
</protein>
<evidence type="ECO:0000256" key="1">
    <source>
        <dbReference type="SAM" id="MobiDB-lite"/>
    </source>
</evidence>
<feature type="compositionally biased region" description="Polar residues" evidence="1">
    <location>
        <begin position="1"/>
        <end position="17"/>
    </location>
</feature>
<reference evidence="2" key="1">
    <citation type="submission" date="2020-10" db="EMBL/GenBank/DDBJ databases">
        <authorList>
            <person name="Gilroy R."/>
        </authorList>
    </citation>
    <scope>NUCLEOTIDE SEQUENCE</scope>
    <source>
        <strain evidence="2">6276</strain>
    </source>
</reference>
<evidence type="ECO:0000313" key="3">
    <source>
        <dbReference type="Proteomes" id="UP000823928"/>
    </source>
</evidence>
<proteinExistence type="predicted"/>
<gene>
    <name evidence="2" type="ORF">IAC10_05420</name>
</gene>
<dbReference type="AlphaFoldDB" id="A0A9D1EYK9"/>
<sequence length="118" mass="11731">MNSINAKSSNNLNTGINQRPVESVETAGSLAFNTQKSLISIPQYDTFTSSNPFAPSIDYSSYSSSEGTTIASTGFLASFSSAVSTIGGDSGFSGGASAGFSGGCASSCSSGGGFSSFV</sequence>
<accession>A0A9D1EYK9</accession>
<reference evidence="2" key="2">
    <citation type="journal article" date="2021" name="PeerJ">
        <title>Extensive microbial diversity within the chicken gut microbiome revealed by metagenomics and culture.</title>
        <authorList>
            <person name="Gilroy R."/>
            <person name="Ravi A."/>
            <person name="Getino M."/>
            <person name="Pursley I."/>
            <person name="Horton D.L."/>
            <person name="Alikhan N.F."/>
            <person name="Baker D."/>
            <person name="Gharbi K."/>
            <person name="Hall N."/>
            <person name="Watson M."/>
            <person name="Adriaenssens E.M."/>
            <person name="Foster-Nyarko E."/>
            <person name="Jarju S."/>
            <person name="Secka A."/>
            <person name="Antonio M."/>
            <person name="Oren A."/>
            <person name="Chaudhuri R.R."/>
            <person name="La Ragione R."/>
            <person name="Hildebrand F."/>
            <person name="Pallen M.J."/>
        </authorList>
    </citation>
    <scope>NUCLEOTIDE SEQUENCE</scope>
    <source>
        <strain evidence="2">6276</strain>
    </source>
</reference>
<organism evidence="2 3">
    <name type="scientific">Candidatus Scatousia excrementigallinarum</name>
    <dbReference type="NCBI Taxonomy" id="2840935"/>
    <lineage>
        <taxon>Bacteria</taxon>
        <taxon>Candidatus Scatousia</taxon>
    </lineage>
</organism>
<dbReference type="EMBL" id="DVIU01000114">
    <property type="protein sequence ID" value="HIS36054.1"/>
    <property type="molecule type" value="Genomic_DNA"/>
</dbReference>
<dbReference type="Proteomes" id="UP000823928">
    <property type="component" value="Unassembled WGS sequence"/>
</dbReference>
<evidence type="ECO:0000313" key="2">
    <source>
        <dbReference type="EMBL" id="HIS36054.1"/>
    </source>
</evidence>
<feature type="region of interest" description="Disordered" evidence="1">
    <location>
        <begin position="1"/>
        <end position="20"/>
    </location>
</feature>
<comment type="caution">
    <text evidence="2">The sequence shown here is derived from an EMBL/GenBank/DDBJ whole genome shotgun (WGS) entry which is preliminary data.</text>
</comment>
<name>A0A9D1EYK9_9BACT</name>